<evidence type="ECO:0000313" key="4">
    <source>
        <dbReference type="EMBL" id="GGU05591.1"/>
    </source>
</evidence>
<proteinExistence type="predicted"/>
<keyword evidence="1" id="KW-0414">Isoprene biosynthesis</keyword>
<gene>
    <name evidence="4" type="ORF">GCM10007116_22470</name>
    <name evidence="3" type="ORF">HS1genome_0461</name>
</gene>
<dbReference type="AlphaFoldDB" id="A0A348B1M0"/>
<dbReference type="Pfam" id="PF22691">
    <property type="entry name" value="Thiolase_C_1"/>
    <property type="match status" value="1"/>
</dbReference>
<dbReference type="SUPFAM" id="SSF53901">
    <property type="entry name" value="Thiolase-like"/>
    <property type="match status" value="2"/>
</dbReference>
<dbReference type="RefSeq" id="WP_126449369.1">
    <property type="nucleotide sequence ID" value="NZ_AP018553.1"/>
</dbReference>
<dbReference type="Gene3D" id="3.40.47.10">
    <property type="match status" value="1"/>
</dbReference>
<evidence type="ECO:0000256" key="1">
    <source>
        <dbReference type="ARBA" id="ARBA00023229"/>
    </source>
</evidence>
<keyword evidence="3" id="KW-0012">Acyltransferase</keyword>
<evidence type="ECO:0000313" key="5">
    <source>
        <dbReference type="Proteomes" id="UP000276741"/>
    </source>
</evidence>
<protein>
    <submittedName>
        <fullName evidence="3">Acetyl-CoA acetyltransferase</fullName>
        <ecNumber evidence="3">2.3.1.9</ecNumber>
    </submittedName>
</protein>
<dbReference type="GO" id="GO:0008299">
    <property type="term" value="P:isoprenoid biosynthetic process"/>
    <property type="evidence" value="ECO:0007669"/>
    <property type="project" value="UniProtKB-KW"/>
</dbReference>
<dbReference type="InterPro" id="IPR002155">
    <property type="entry name" value="Thiolase"/>
</dbReference>
<dbReference type="PANTHER" id="PTHR42870">
    <property type="entry name" value="ACETYL-COA C-ACETYLTRANSFERASE"/>
    <property type="match status" value="1"/>
</dbReference>
<dbReference type="InterPro" id="IPR055140">
    <property type="entry name" value="Thiolase_C_2"/>
</dbReference>
<dbReference type="InterPro" id="IPR016039">
    <property type="entry name" value="Thiolase-like"/>
</dbReference>
<dbReference type="OrthoDB" id="167534at2157"/>
<reference evidence="5" key="2">
    <citation type="submission" date="2018-04" db="EMBL/GenBank/DDBJ databases">
        <title>Complete genome sequence of Sulfodiicoccus acidiphilus strain HS-1.</title>
        <authorList>
            <person name="Sakai H.D."/>
            <person name="Kurosawa N."/>
        </authorList>
    </citation>
    <scope>NUCLEOTIDE SEQUENCE [LARGE SCALE GENOMIC DNA]</scope>
    <source>
        <strain evidence="5">HS-1</strain>
    </source>
</reference>
<dbReference type="KEGG" id="sacd:HS1genome_0461"/>
<dbReference type="EC" id="2.3.1.9" evidence="3"/>
<sequence>MRVGLVSYGFSGFAPSVSDKSFREMTFEAASKAYAKVGLNPRTDVDAFVSCKEDFWEGISITDEFAPDQLGGALKPVFTVTGDGLLGIVNAYMMIRTGAFDVVVVEAHGKPSEVKSYGDVERMSQDPIYVRPLNFPNYHSVKAVEAKAFMRSAKLTREDLGLYVSQTKRNGLLSSRAPHASDLSVDAYLHEEQVLGPLSESDLAPRTDASLVFVVASEAKARELSGSPVWLMGVGWASDYHTPSYRNLEIDMSARNAARMAFKLAGIEDPKRKLGFAEVDERYSFVALRDLVSMGLVDDVRSALNGGDLSREGSLPVNRRGGALSEGLPLEAHGLARLAAACDLLDGVGVVVSGTGNTTAVVVVTP</sequence>
<dbReference type="EMBL" id="BMQS01000036">
    <property type="protein sequence ID" value="GGU05591.1"/>
    <property type="molecule type" value="Genomic_DNA"/>
</dbReference>
<evidence type="ECO:0000313" key="3">
    <source>
        <dbReference type="EMBL" id="BBD72072.1"/>
    </source>
</evidence>
<dbReference type="Proteomes" id="UP000616143">
    <property type="component" value="Unassembled WGS sequence"/>
</dbReference>
<evidence type="ECO:0000259" key="2">
    <source>
        <dbReference type="Pfam" id="PF22691"/>
    </source>
</evidence>
<dbReference type="CDD" id="cd00829">
    <property type="entry name" value="SCP-x_thiolase"/>
    <property type="match status" value="1"/>
</dbReference>
<dbReference type="GO" id="GO:0003985">
    <property type="term" value="F:acetyl-CoA C-acetyltransferase activity"/>
    <property type="evidence" value="ECO:0007669"/>
    <property type="project" value="UniProtKB-EC"/>
</dbReference>
<dbReference type="PANTHER" id="PTHR42870:SF6">
    <property type="entry name" value="ACETYL-COA C-ACYLTRANSFERASE"/>
    <property type="match status" value="1"/>
</dbReference>
<reference evidence="3" key="3">
    <citation type="journal article" date="2019" name="BMC Res. Notes">
        <title>Complete genome sequence of the Sulfodiicoccus acidiphilus strain HS-1T, the first crenarchaeon that lacks polB3, isolated from an acidic hot spring in Ohwaku-dani, Hakone, Japan.</title>
        <authorList>
            <person name="Sakai H.D."/>
            <person name="Kurosawa N."/>
        </authorList>
    </citation>
    <scope>NUCLEOTIDE SEQUENCE</scope>
    <source>
        <strain evidence="3">HS-1</strain>
    </source>
</reference>
<keyword evidence="5" id="KW-1185">Reference proteome</keyword>
<accession>A0A348B1M0</accession>
<dbReference type="PIRSF" id="PIRSF000429">
    <property type="entry name" value="Ac-CoA_Ac_transf"/>
    <property type="match status" value="1"/>
</dbReference>
<keyword evidence="3" id="KW-0808">Transferase</keyword>
<reference evidence="4" key="4">
    <citation type="submission" date="2020-09" db="EMBL/GenBank/DDBJ databases">
        <authorList>
            <person name="Sun Q."/>
            <person name="Ohkuma M."/>
        </authorList>
    </citation>
    <scope>NUCLEOTIDE SEQUENCE</scope>
    <source>
        <strain evidence="4">JCM 31740</strain>
    </source>
</reference>
<dbReference type="EMBL" id="AP018553">
    <property type="protein sequence ID" value="BBD72072.1"/>
    <property type="molecule type" value="Genomic_DNA"/>
</dbReference>
<dbReference type="GeneID" id="38665967"/>
<dbReference type="Proteomes" id="UP000276741">
    <property type="component" value="Chromosome"/>
</dbReference>
<feature type="domain" description="Thiolase C-terminal" evidence="2">
    <location>
        <begin position="247"/>
        <end position="343"/>
    </location>
</feature>
<reference evidence="4" key="1">
    <citation type="journal article" date="2014" name="Int. J. Syst. Evol. Microbiol.">
        <title>Complete genome sequence of Corynebacterium casei LMG S-19264T (=DSM 44701T), isolated from a smear-ripened cheese.</title>
        <authorList>
            <consortium name="US DOE Joint Genome Institute (JGI-PGF)"/>
            <person name="Walter F."/>
            <person name="Albersmeier A."/>
            <person name="Kalinowski J."/>
            <person name="Ruckert C."/>
        </authorList>
    </citation>
    <scope>NUCLEOTIDE SEQUENCE</scope>
    <source>
        <strain evidence="4">JCM 31740</strain>
    </source>
</reference>
<organism evidence="3 5">
    <name type="scientific">Sulfodiicoccus acidiphilus</name>
    <dbReference type="NCBI Taxonomy" id="1670455"/>
    <lineage>
        <taxon>Archaea</taxon>
        <taxon>Thermoproteota</taxon>
        <taxon>Thermoprotei</taxon>
        <taxon>Sulfolobales</taxon>
        <taxon>Sulfolobaceae</taxon>
        <taxon>Sulfodiicoccus</taxon>
    </lineage>
</organism>
<name>A0A348B1M0_9CREN</name>